<evidence type="ECO:0000313" key="2">
    <source>
        <dbReference type="EMBL" id="MBW4660438.1"/>
    </source>
</evidence>
<feature type="compositionally biased region" description="Low complexity" evidence="1">
    <location>
        <begin position="115"/>
        <end position="126"/>
    </location>
</feature>
<comment type="caution">
    <text evidence="2">The sequence shown here is derived from an EMBL/GenBank/DDBJ whole genome shotgun (WGS) entry which is preliminary data.</text>
</comment>
<gene>
    <name evidence="2" type="ORF">KME15_17330</name>
</gene>
<protein>
    <submittedName>
        <fullName evidence="2">Uncharacterized protein</fullName>
    </submittedName>
</protein>
<evidence type="ECO:0000256" key="1">
    <source>
        <dbReference type="SAM" id="MobiDB-lite"/>
    </source>
</evidence>
<sequence length="179" mass="19043">MAVATGRRPKAISVSKQAVDQAGALLGQLPEKPKENLSLRDAIDQLQEEIKEALSKGYTYIDVAGLLANKDILISPATLKRYVSMGRGRAAQARKDAAVKTPRRRKNAALTEMGSDAPADSSADSDSGQRKRRGAKVVETPVEEAPKAETKPTTGRRRSAAKPSTSTSTSGRGRKKSGT</sequence>
<feature type="region of interest" description="Disordered" evidence="1">
    <location>
        <begin position="86"/>
        <end position="179"/>
    </location>
</feature>
<organism evidence="2 3">
    <name type="scientific">Drouetiella hepatica Uher 2000/2452</name>
    <dbReference type="NCBI Taxonomy" id="904376"/>
    <lineage>
        <taxon>Bacteria</taxon>
        <taxon>Bacillati</taxon>
        <taxon>Cyanobacteriota</taxon>
        <taxon>Cyanophyceae</taxon>
        <taxon>Oculatellales</taxon>
        <taxon>Oculatellaceae</taxon>
        <taxon>Drouetiella</taxon>
    </lineage>
</organism>
<dbReference type="EMBL" id="JAHHHD010000021">
    <property type="protein sequence ID" value="MBW4660438.1"/>
    <property type="molecule type" value="Genomic_DNA"/>
</dbReference>
<proteinExistence type="predicted"/>
<evidence type="ECO:0000313" key="3">
    <source>
        <dbReference type="Proteomes" id="UP000757435"/>
    </source>
</evidence>
<dbReference type="Proteomes" id="UP000757435">
    <property type="component" value="Unassembled WGS sequence"/>
</dbReference>
<reference evidence="2" key="1">
    <citation type="submission" date="2021-05" db="EMBL/GenBank/DDBJ databases">
        <authorList>
            <person name="Pietrasiak N."/>
            <person name="Ward R."/>
            <person name="Stajich J.E."/>
            <person name="Kurbessoian T."/>
        </authorList>
    </citation>
    <scope>NUCLEOTIDE SEQUENCE</scope>
    <source>
        <strain evidence="2">UHER 2000/2452</strain>
    </source>
</reference>
<reference evidence="2" key="2">
    <citation type="journal article" date="2022" name="Microbiol. Resour. Announc.">
        <title>Metagenome Sequencing to Explore Phylogenomics of Terrestrial Cyanobacteria.</title>
        <authorList>
            <person name="Ward R.D."/>
            <person name="Stajich J.E."/>
            <person name="Johansen J.R."/>
            <person name="Huntemann M."/>
            <person name="Clum A."/>
            <person name="Foster B."/>
            <person name="Foster B."/>
            <person name="Roux S."/>
            <person name="Palaniappan K."/>
            <person name="Varghese N."/>
            <person name="Mukherjee S."/>
            <person name="Reddy T.B.K."/>
            <person name="Daum C."/>
            <person name="Copeland A."/>
            <person name="Chen I.A."/>
            <person name="Ivanova N.N."/>
            <person name="Kyrpides N.C."/>
            <person name="Shapiro N."/>
            <person name="Eloe-Fadrosh E.A."/>
            <person name="Pietrasiak N."/>
        </authorList>
    </citation>
    <scope>NUCLEOTIDE SEQUENCE</scope>
    <source>
        <strain evidence="2">UHER 2000/2452</strain>
    </source>
</reference>
<name>A0A951QFK0_9CYAN</name>
<accession>A0A951QFK0</accession>
<dbReference type="AlphaFoldDB" id="A0A951QFK0"/>